<accession>A0A1D1V5A7</accession>
<reference evidence="2 3" key="1">
    <citation type="journal article" date="2016" name="Nat. Commun.">
        <title>Extremotolerant tardigrade genome and improved radiotolerance of human cultured cells by tardigrade-unique protein.</title>
        <authorList>
            <person name="Hashimoto T."/>
            <person name="Horikawa D.D."/>
            <person name="Saito Y."/>
            <person name="Kuwahara H."/>
            <person name="Kozuka-Hata H."/>
            <person name="Shin-I T."/>
            <person name="Minakuchi Y."/>
            <person name="Ohishi K."/>
            <person name="Motoyama A."/>
            <person name="Aizu T."/>
            <person name="Enomoto A."/>
            <person name="Kondo K."/>
            <person name="Tanaka S."/>
            <person name="Hara Y."/>
            <person name="Koshikawa S."/>
            <person name="Sagara H."/>
            <person name="Miura T."/>
            <person name="Yokobori S."/>
            <person name="Miyagawa K."/>
            <person name="Suzuki Y."/>
            <person name="Kubo T."/>
            <person name="Oyama M."/>
            <person name="Kohara Y."/>
            <person name="Fujiyama A."/>
            <person name="Arakawa K."/>
            <person name="Katayama T."/>
            <person name="Toyoda A."/>
            <person name="Kunieda T."/>
        </authorList>
    </citation>
    <scope>NUCLEOTIDE SEQUENCE [LARGE SCALE GENOMIC DNA]</scope>
    <source>
        <strain evidence="2 3">YOKOZUNA-1</strain>
    </source>
</reference>
<comment type="caution">
    <text evidence="2">The sequence shown here is derived from an EMBL/GenBank/DDBJ whole genome shotgun (WGS) entry which is preliminary data.</text>
</comment>
<dbReference type="EMBL" id="BDGG01000002">
    <property type="protein sequence ID" value="GAU93658.1"/>
    <property type="molecule type" value="Genomic_DNA"/>
</dbReference>
<sequence length="215" mass="24683">MVPQHSDSLSAQVGPSSSDKLCFKQPKWLLGIRPLRINLPNRTQTSTKLLRLPTWQLRATLEHSKRPGTSFRLPHPLRTCGLPNNHRHMLASIHRCLKQLLRLEDTTRLLPNNLATHLQVMLDTVSKVTHQQLAILLDRPQPALFIHLQRDTRLALATLRELTRRQTTETEHLPVMQELLRLIPANSKLEQERAASWSVMTSLTPVCYLSFEQLT</sequence>
<feature type="compositionally biased region" description="Polar residues" evidence="1">
    <location>
        <begin position="1"/>
        <end position="19"/>
    </location>
</feature>
<evidence type="ECO:0000313" key="2">
    <source>
        <dbReference type="EMBL" id="GAU93658.1"/>
    </source>
</evidence>
<evidence type="ECO:0000313" key="3">
    <source>
        <dbReference type="Proteomes" id="UP000186922"/>
    </source>
</evidence>
<dbReference type="AlphaFoldDB" id="A0A1D1V5A7"/>
<gene>
    <name evidence="2" type="primary">RvY_05560</name>
    <name evidence="2" type="synonym">RvY_05560.2</name>
    <name evidence="2" type="ORF">RvY_05560-2</name>
</gene>
<organism evidence="2 3">
    <name type="scientific">Ramazzottius varieornatus</name>
    <name type="common">Water bear</name>
    <name type="synonym">Tardigrade</name>
    <dbReference type="NCBI Taxonomy" id="947166"/>
    <lineage>
        <taxon>Eukaryota</taxon>
        <taxon>Metazoa</taxon>
        <taxon>Ecdysozoa</taxon>
        <taxon>Tardigrada</taxon>
        <taxon>Eutardigrada</taxon>
        <taxon>Parachela</taxon>
        <taxon>Hypsibioidea</taxon>
        <taxon>Ramazzottiidae</taxon>
        <taxon>Ramazzottius</taxon>
    </lineage>
</organism>
<feature type="region of interest" description="Disordered" evidence="1">
    <location>
        <begin position="1"/>
        <end position="20"/>
    </location>
</feature>
<dbReference type="Proteomes" id="UP000186922">
    <property type="component" value="Unassembled WGS sequence"/>
</dbReference>
<proteinExistence type="predicted"/>
<protein>
    <submittedName>
        <fullName evidence="2">Uncharacterized protein</fullName>
    </submittedName>
</protein>
<name>A0A1D1V5A7_RAMVA</name>
<keyword evidence="3" id="KW-1185">Reference proteome</keyword>
<evidence type="ECO:0000256" key="1">
    <source>
        <dbReference type="SAM" id="MobiDB-lite"/>
    </source>
</evidence>